<dbReference type="PANTHER" id="PTHR31384:SF9">
    <property type="entry name" value="AUXIN RESPONSE FACTOR 19"/>
    <property type="match status" value="1"/>
</dbReference>
<evidence type="ECO:0000256" key="6">
    <source>
        <dbReference type="ARBA" id="ARBA00023242"/>
    </source>
</evidence>
<evidence type="ECO:0000313" key="10">
    <source>
        <dbReference type="EMBL" id="GFP79411.1"/>
    </source>
</evidence>
<evidence type="ECO:0000256" key="2">
    <source>
        <dbReference type="ARBA" id="ARBA00007853"/>
    </source>
</evidence>
<proteinExistence type="inferred from homology"/>
<keyword evidence="4" id="KW-0238">DNA-binding</keyword>
<gene>
    <name evidence="10" type="ORF">PHJA_000084600</name>
</gene>
<dbReference type="GO" id="GO:0009734">
    <property type="term" value="P:auxin-activated signaling pathway"/>
    <property type="evidence" value="ECO:0007669"/>
    <property type="project" value="UniProtKB-UniRule"/>
</dbReference>
<dbReference type="PROSITE" id="PS51745">
    <property type="entry name" value="PB1"/>
    <property type="match status" value="1"/>
</dbReference>
<keyword evidence="3 8" id="KW-0805">Transcription regulation</keyword>
<dbReference type="PANTHER" id="PTHR31384">
    <property type="entry name" value="AUXIN RESPONSE FACTOR 4-RELATED"/>
    <property type="match status" value="1"/>
</dbReference>
<keyword evidence="7 8" id="KW-0927">Auxin signaling pathway</keyword>
<dbReference type="Pfam" id="PF02309">
    <property type="entry name" value="AUX_IAA"/>
    <property type="match status" value="1"/>
</dbReference>
<dbReference type="Pfam" id="PF06507">
    <property type="entry name" value="ARF_AD"/>
    <property type="match status" value="1"/>
</dbReference>
<dbReference type="GO" id="GO:0005634">
    <property type="term" value="C:nucleus"/>
    <property type="evidence" value="ECO:0007669"/>
    <property type="project" value="UniProtKB-SubCell"/>
</dbReference>
<dbReference type="SUPFAM" id="SSF101936">
    <property type="entry name" value="DNA-binding pseudobarrel domain"/>
    <property type="match status" value="1"/>
</dbReference>
<dbReference type="EMBL" id="BMAC01000008">
    <property type="protein sequence ID" value="GFP79411.1"/>
    <property type="molecule type" value="Genomic_DNA"/>
</dbReference>
<dbReference type="FunFam" id="3.10.20.90:FF:000047">
    <property type="entry name" value="Auxin response factor"/>
    <property type="match status" value="1"/>
</dbReference>
<keyword evidence="11" id="KW-1185">Reference proteome</keyword>
<comment type="subunit">
    <text evidence="8">Homodimers and heterodimers.</text>
</comment>
<evidence type="ECO:0000256" key="7">
    <source>
        <dbReference type="ARBA" id="ARBA00023294"/>
    </source>
</evidence>
<organism evidence="10 11">
    <name type="scientific">Phtheirospermum japonicum</name>
    <dbReference type="NCBI Taxonomy" id="374723"/>
    <lineage>
        <taxon>Eukaryota</taxon>
        <taxon>Viridiplantae</taxon>
        <taxon>Streptophyta</taxon>
        <taxon>Embryophyta</taxon>
        <taxon>Tracheophyta</taxon>
        <taxon>Spermatophyta</taxon>
        <taxon>Magnoliopsida</taxon>
        <taxon>eudicotyledons</taxon>
        <taxon>Gunneridae</taxon>
        <taxon>Pentapetalae</taxon>
        <taxon>asterids</taxon>
        <taxon>lamiids</taxon>
        <taxon>Lamiales</taxon>
        <taxon>Orobanchaceae</taxon>
        <taxon>Orobanchaceae incertae sedis</taxon>
        <taxon>Phtheirospermum</taxon>
    </lineage>
</organism>
<dbReference type="SUPFAM" id="SSF54277">
    <property type="entry name" value="CAD &amp; PB1 domains"/>
    <property type="match status" value="1"/>
</dbReference>
<reference evidence="10" key="1">
    <citation type="submission" date="2020-07" db="EMBL/GenBank/DDBJ databases">
        <title>Ethylene signaling mediates host invasion by parasitic plants.</title>
        <authorList>
            <person name="Yoshida S."/>
        </authorList>
    </citation>
    <scope>NUCLEOTIDE SEQUENCE</scope>
    <source>
        <strain evidence="10">Okayama</strain>
    </source>
</reference>
<dbReference type="Gene3D" id="2.40.330.10">
    <property type="entry name" value="DNA-binding pseudobarrel domain"/>
    <property type="match status" value="1"/>
</dbReference>
<dbReference type="Gene3D" id="3.10.20.90">
    <property type="entry name" value="Phosphatidylinositol 3-kinase Catalytic Subunit, Chain A, domain 1"/>
    <property type="match status" value="1"/>
</dbReference>
<protein>
    <recommendedName>
        <fullName evidence="8">Auxin-responsive protein</fullName>
    </recommendedName>
</protein>
<comment type="similarity">
    <text evidence="2">Belongs to the ARF family.</text>
</comment>
<dbReference type="GO" id="GO:0003677">
    <property type="term" value="F:DNA binding"/>
    <property type="evidence" value="ECO:0007669"/>
    <property type="project" value="UniProtKB-KW"/>
</dbReference>
<dbReference type="GO" id="GO:0006355">
    <property type="term" value="P:regulation of DNA-templated transcription"/>
    <property type="evidence" value="ECO:0007669"/>
    <property type="project" value="InterPro"/>
</dbReference>
<evidence type="ECO:0000256" key="3">
    <source>
        <dbReference type="ARBA" id="ARBA00023015"/>
    </source>
</evidence>
<name>A0A830BBK0_9LAMI</name>
<dbReference type="FunFam" id="2.30.30.1040:FF:000001">
    <property type="entry name" value="Auxin response factor"/>
    <property type="match status" value="1"/>
</dbReference>
<evidence type="ECO:0000256" key="4">
    <source>
        <dbReference type="ARBA" id="ARBA00023125"/>
    </source>
</evidence>
<accession>A0A830BBK0</accession>
<comment type="subcellular location">
    <subcellularLocation>
        <location evidence="1 8">Nucleus</location>
    </subcellularLocation>
</comment>
<comment type="caution">
    <text evidence="10">The sequence shown here is derived from an EMBL/GenBank/DDBJ whole genome shotgun (WGS) entry which is preliminary data.</text>
</comment>
<keyword evidence="8" id="KW-0678">Repressor</keyword>
<dbReference type="InterPro" id="IPR044835">
    <property type="entry name" value="ARF_plant"/>
</dbReference>
<comment type="similarity">
    <text evidence="8">Belongs to the Aux/IAA family.</text>
</comment>
<dbReference type="AlphaFoldDB" id="A0A830BBK0"/>
<sequence length="1030" mass="114191">MNSPTAGAQQVNAAAAEAEKRSINGELWQACAGPLVNLPAAGTHVVYFPQGHSEQVAASMKKDVDAQIPNYPNLPSKLLCLLHSVTLHADTETDEVYAQMTLQPVPSFDKDALLRSDLSMKAHKPQTEFFCKTLTASDTSTHGGFSVPRRAAEKIFPPLDFTMQPPAQELVARDLHDNQLLLGIRRANRQPTNLSSSVLSSDSMHIGILAAAAHAAANNSPFTVFYNPRASPSEFVIPLAKYYKAACSNQISLGMRFRMMFETEESGTRRYMGTITGISDLDPVRWKNSQWRNLQVGWDESTAGERRNRVSIWEIEPVTAPFFICPTPPFFRSKRPRQPGMLDDDPSDLDNMFRRTMPWIGDDYGLKDPQALPGLSLVQWMNMQQNPSLANSMQPNYMSSLSSSVLHNLAGGDISRQLGLPGTQMPPQQNNLQFNAQRPTQQVQQQQLDQLQKMTPSTMNPLGSSIIQPQQQLTDNISQQRQNLISQAPSQVLPSQSPIKGQSVFQQPQSLINHQLQRNLSQNLPQQQHNLMPSQPSDQTDQIQMQFLQKLHQQQQSLLAQQQSAMQQQQSAMQQQPNSQLTQFQDHLQKQQQQQLLDIPPNFSRSISTTSQTLDTLSQGTTTSNTIPQSHVISQQQTTINNNSHNNNNNNNLRFAQPPQQQHVGPTLNPIINNNHLSSAVTDDIPSCSTSPSTNNCPNSVQSIMKAAQSSSVPLLNPSILESTMPSSSADLVKDLLRKSDLKPTMNVSKNQNQGFVVSQNFHNNVNGTHLDYLDSSSSATSVLSQNDVQTQPTNNSMSFNSQSMLFRDTSHDGEVQGDPRGNVVPFGGNIDNHHHLGMPMMPETVIAKNMVGTGKDFATTDLLSYENPKEAQAELSSSMVSQSFGVPDMAFNSIDSTINDGSFMNRGAWAPPQIPRMRTYTKVYKRGAVGRSIDIARYSGYDELKQDLARRFGIEGQLEDRQRIGWKLVYVDHENDVLLVGDDPWEEFVNCVRCIKILSPQEVQQMSLDGGFENSVLPNHACSSSDNGA</sequence>
<comment type="function">
    <text evidence="8">Aux/IAA proteins are short-lived transcriptional factors that function as repressors of early auxin response genes at low auxin concentrations.</text>
</comment>
<evidence type="ECO:0000259" key="9">
    <source>
        <dbReference type="PROSITE" id="PS51745"/>
    </source>
</evidence>
<dbReference type="Proteomes" id="UP000653305">
    <property type="component" value="Unassembled WGS sequence"/>
</dbReference>
<dbReference type="InterPro" id="IPR015300">
    <property type="entry name" value="DNA-bd_pseudobarrel_sf"/>
</dbReference>
<keyword evidence="5 8" id="KW-0804">Transcription</keyword>
<dbReference type="InterPro" id="IPR033389">
    <property type="entry name" value="AUX/IAA_dom"/>
</dbReference>
<evidence type="ECO:0000256" key="8">
    <source>
        <dbReference type="RuleBase" id="RU004549"/>
    </source>
</evidence>
<evidence type="ECO:0000256" key="5">
    <source>
        <dbReference type="ARBA" id="ARBA00023163"/>
    </source>
</evidence>
<evidence type="ECO:0000313" key="11">
    <source>
        <dbReference type="Proteomes" id="UP000653305"/>
    </source>
</evidence>
<feature type="domain" description="PB1" evidence="9">
    <location>
        <begin position="919"/>
        <end position="1003"/>
    </location>
</feature>
<dbReference type="InterPro" id="IPR010525">
    <property type="entry name" value="ARF_dom"/>
</dbReference>
<dbReference type="InterPro" id="IPR053793">
    <property type="entry name" value="PB1-like"/>
</dbReference>
<dbReference type="OrthoDB" id="760842at2759"/>
<evidence type="ECO:0000256" key="1">
    <source>
        <dbReference type="ARBA" id="ARBA00004123"/>
    </source>
</evidence>
<keyword evidence="6 8" id="KW-0539">Nucleus</keyword>
<dbReference type="Gene3D" id="2.30.30.1040">
    <property type="match status" value="1"/>
</dbReference>